<gene>
    <name evidence="1" type="ORF">RUN39_v1_50065</name>
</gene>
<name>A0A0S4TMR6_RALSL</name>
<accession>A0A0S4TMR6</accession>
<evidence type="ECO:0000313" key="1">
    <source>
        <dbReference type="EMBL" id="CUV10993.1"/>
    </source>
</evidence>
<protein>
    <submittedName>
        <fullName evidence="1">Uncharacterized protein</fullName>
    </submittedName>
</protein>
<dbReference type="EMBL" id="LN899819">
    <property type="protein sequence ID" value="CUV10993.1"/>
    <property type="molecule type" value="Genomic_DNA"/>
</dbReference>
<reference evidence="1" key="1">
    <citation type="submission" date="2015-10" db="EMBL/GenBank/DDBJ databases">
        <authorList>
            <person name="Gilbert D.G."/>
        </authorList>
    </citation>
    <scope>NUCLEOTIDE SEQUENCE</scope>
    <source>
        <strain evidence="1">Phyl III-seqv23</strain>
    </source>
</reference>
<organism evidence="1">
    <name type="scientific">Ralstonia solanacearum</name>
    <name type="common">Pseudomonas solanacearum</name>
    <dbReference type="NCBI Taxonomy" id="305"/>
    <lineage>
        <taxon>Bacteria</taxon>
        <taxon>Pseudomonadati</taxon>
        <taxon>Pseudomonadota</taxon>
        <taxon>Betaproteobacteria</taxon>
        <taxon>Burkholderiales</taxon>
        <taxon>Burkholderiaceae</taxon>
        <taxon>Ralstonia</taxon>
        <taxon>Ralstonia solanacearum species complex</taxon>
    </lineage>
</organism>
<sequence length="63" mass="6863">MCLAALMFGLEISSVPVILPTLEVALHGNFSGIQRIMNAYIRCSTSRYSGCAISRARCLAQWA</sequence>
<dbReference type="AlphaFoldDB" id="A0A0S4TMR6"/>
<proteinExistence type="predicted"/>